<proteinExistence type="inferred from homology"/>
<comment type="similarity">
    <text evidence="2">Belongs to the citrate synthase family.</text>
</comment>
<dbReference type="EMBL" id="JAENJH010000007">
    <property type="protein sequence ID" value="MBK1787693.1"/>
    <property type="molecule type" value="Genomic_DNA"/>
</dbReference>
<dbReference type="InterPro" id="IPR002020">
    <property type="entry name" value="Citrate_synthase"/>
</dbReference>
<protein>
    <recommendedName>
        <fullName evidence="3">citrate synthase (unknown stereospecificity)</fullName>
        <ecNumber evidence="3">2.3.3.16</ecNumber>
    </recommendedName>
</protein>
<dbReference type="Pfam" id="PF12728">
    <property type="entry name" value="HTH_17"/>
    <property type="match status" value="1"/>
</dbReference>
<comment type="pathway">
    <text evidence="1">Carbohydrate metabolism; tricarboxylic acid cycle.</text>
</comment>
<dbReference type="Gene3D" id="1.10.230.10">
    <property type="entry name" value="Cytochrome P450-Terp, domain 2"/>
    <property type="match status" value="1"/>
</dbReference>
<accession>A0A934V8F1</accession>
<dbReference type="InterPro" id="IPR036969">
    <property type="entry name" value="Citrate_synthase_sf"/>
</dbReference>
<dbReference type="Gene3D" id="1.10.580.10">
    <property type="entry name" value="Citrate Synthase, domain 1"/>
    <property type="match status" value="1"/>
</dbReference>
<evidence type="ECO:0000256" key="3">
    <source>
        <dbReference type="ARBA" id="ARBA00012972"/>
    </source>
</evidence>
<keyword evidence="7" id="KW-1185">Reference proteome</keyword>
<dbReference type="PRINTS" id="PR00143">
    <property type="entry name" value="CITRTSNTHASE"/>
</dbReference>
<evidence type="ECO:0000313" key="6">
    <source>
        <dbReference type="EMBL" id="MBK1787693.1"/>
    </source>
</evidence>
<dbReference type="SUPFAM" id="SSF46955">
    <property type="entry name" value="Putative DNA-binding domain"/>
    <property type="match status" value="1"/>
</dbReference>
<organism evidence="6 7">
    <name type="scientific">Prauserella cavernicola</name>
    <dbReference type="NCBI Taxonomy" id="2800127"/>
    <lineage>
        <taxon>Bacteria</taxon>
        <taxon>Bacillati</taxon>
        <taxon>Actinomycetota</taxon>
        <taxon>Actinomycetes</taxon>
        <taxon>Pseudonocardiales</taxon>
        <taxon>Pseudonocardiaceae</taxon>
        <taxon>Prauserella</taxon>
    </lineage>
</organism>
<dbReference type="InterPro" id="IPR009061">
    <property type="entry name" value="DNA-bd_dom_put_sf"/>
</dbReference>
<dbReference type="InterPro" id="IPR016143">
    <property type="entry name" value="Citrate_synth-like_sm_a-sub"/>
</dbReference>
<feature type="domain" description="Helix-turn-helix" evidence="5">
    <location>
        <begin position="12"/>
        <end position="61"/>
    </location>
</feature>
<reference evidence="6" key="1">
    <citation type="submission" date="2020-12" db="EMBL/GenBank/DDBJ databases">
        <title>Prauserella sp. ASG 168, a novel actinomycete isolated from cave rock.</title>
        <authorList>
            <person name="Suriyachadkun C."/>
        </authorList>
    </citation>
    <scope>NUCLEOTIDE SEQUENCE</scope>
    <source>
        <strain evidence="6">ASG 168</strain>
    </source>
</reference>
<name>A0A934V8F1_9PSEU</name>
<dbReference type="GO" id="GO:0005975">
    <property type="term" value="P:carbohydrate metabolic process"/>
    <property type="evidence" value="ECO:0007669"/>
    <property type="project" value="TreeGrafter"/>
</dbReference>
<dbReference type="GO" id="GO:0036440">
    <property type="term" value="F:citrate synthase activity"/>
    <property type="evidence" value="ECO:0007669"/>
    <property type="project" value="UniProtKB-EC"/>
</dbReference>
<dbReference type="InterPro" id="IPR016142">
    <property type="entry name" value="Citrate_synth-like_lrg_a-sub"/>
</dbReference>
<keyword evidence="4" id="KW-0808">Transferase</keyword>
<dbReference type="GO" id="GO:0005829">
    <property type="term" value="C:cytosol"/>
    <property type="evidence" value="ECO:0007669"/>
    <property type="project" value="TreeGrafter"/>
</dbReference>
<dbReference type="Proteomes" id="UP000635245">
    <property type="component" value="Unassembled WGS sequence"/>
</dbReference>
<dbReference type="RefSeq" id="WP_200322594.1">
    <property type="nucleotide sequence ID" value="NZ_JAENJH010000007.1"/>
</dbReference>
<evidence type="ECO:0000256" key="1">
    <source>
        <dbReference type="ARBA" id="ARBA00005163"/>
    </source>
</evidence>
<gene>
    <name evidence="6" type="ORF">JHE00_25480</name>
</gene>
<evidence type="ECO:0000313" key="7">
    <source>
        <dbReference type="Proteomes" id="UP000635245"/>
    </source>
</evidence>
<dbReference type="PANTHER" id="PTHR11739">
    <property type="entry name" value="CITRATE SYNTHASE"/>
    <property type="match status" value="1"/>
</dbReference>
<dbReference type="GO" id="GO:0006099">
    <property type="term" value="P:tricarboxylic acid cycle"/>
    <property type="evidence" value="ECO:0007669"/>
    <property type="project" value="TreeGrafter"/>
</dbReference>
<dbReference type="Pfam" id="PF00285">
    <property type="entry name" value="Citrate_synt"/>
    <property type="match status" value="1"/>
</dbReference>
<evidence type="ECO:0000256" key="2">
    <source>
        <dbReference type="ARBA" id="ARBA00010566"/>
    </source>
</evidence>
<evidence type="ECO:0000256" key="4">
    <source>
        <dbReference type="ARBA" id="ARBA00022679"/>
    </source>
</evidence>
<dbReference type="EC" id="2.3.3.16" evidence="3"/>
<dbReference type="InterPro" id="IPR041657">
    <property type="entry name" value="HTH_17"/>
</dbReference>
<evidence type="ECO:0000259" key="5">
    <source>
        <dbReference type="Pfam" id="PF12728"/>
    </source>
</evidence>
<dbReference type="AlphaFoldDB" id="A0A934V8F1"/>
<comment type="caution">
    <text evidence="6">The sequence shown here is derived from an EMBL/GenBank/DDBJ whole genome shotgun (WGS) entry which is preliminary data.</text>
</comment>
<dbReference type="SUPFAM" id="SSF48256">
    <property type="entry name" value="Citrate synthase"/>
    <property type="match status" value="1"/>
</dbReference>
<dbReference type="PANTHER" id="PTHR11739:SF4">
    <property type="entry name" value="CITRATE SYNTHASE, PEROXISOMAL"/>
    <property type="match status" value="1"/>
</dbReference>
<sequence length="390" mass="41831">MAEQTAEADGELLTADEAADLLGVRRQTVYAYVSRGQLTRDSKPGSRQSWFRRTDVEAMARGDRAQQAGRKAPTNRTEVTSIVDDQLLYRGRDAVELARTATFEQAVEWLWRGAEDDVPAWRELADLPAEVAALPLPAQCLPLDRLKLATAGIATVDGLRYDLSTPAVLAVARSLLAALVRSLPPRGETGDPGSLAAQLWPRLTAAPARPRGVRLLDQALVLVADHGLAPSTRAVRLAASVDADPYSVVLTGMSVASGLRHGGSSIAVHGLLDDIGEPGQVAAVVAEHLRRGGPLPGFGQPRYVRADPRAAFLLGELLADSTVDPNRLRVVREVIELVENRSDEHPNVEFALGALCFAHDMVRGAGEAVFVLGRVAGWIAHALEEHTGRH</sequence>